<feature type="signal peptide" evidence="2">
    <location>
        <begin position="1"/>
        <end position="21"/>
    </location>
</feature>
<feature type="chain" id="PRO_5038422921" evidence="2">
    <location>
        <begin position="22"/>
        <end position="295"/>
    </location>
</feature>
<dbReference type="OrthoDB" id="9762169at2"/>
<dbReference type="CDD" id="cd01004">
    <property type="entry name" value="PBP2_MidA_like"/>
    <property type="match status" value="1"/>
</dbReference>
<dbReference type="EMBL" id="SDPP02000002">
    <property type="protein sequence ID" value="KAA1378471.1"/>
    <property type="molecule type" value="Genomic_DNA"/>
</dbReference>
<protein>
    <submittedName>
        <fullName evidence="4">ABC transporter substrate-binding protein</fullName>
    </submittedName>
</protein>
<evidence type="ECO:0000313" key="5">
    <source>
        <dbReference type="Proteomes" id="UP001515100"/>
    </source>
</evidence>
<name>A0A641AP13_9ACTN</name>
<dbReference type="PROSITE" id="PS51257">
    <property type="entry name" value="PROKAR_LIPOPROTEIN"/>
    <property type="match status" value="1"/>
</dbReference>
<proteinExistence type="predicted"/>
<dbReference type="PANTHER" id="PTHR35936:SF17">
    <property type="entry name" value="ARGININE-BINDING EXTRACELLULAR PROTEIN ARTP"/>
    <property type="match status" value="1"/>
</dbReference>
<accession>A0A641AP13</accession>
<feature type="domain" description="Solute-binding protein family 3/N-terminal" evidence="3">
    <location>
        <begin position="54"/>
        <end position="281"/>
    </location>
</feature>
<dbReference type="Pfam" id="PF00497">
    <property type="entry name" value="SBP_bac_3"/>
    <property type="match status" value="1"/>
</dbReference>
<keyword evidence="1 2" id="KW-0732">Signal</keyword>
<evidence type="ECO:0000259" key="3">
    <source>
        <dbReference type="SMART" id="SM00062"/>
    </source>
</evidence>
<organism evidence="4 5">
    <name type="scientific">Aeromicrobium fastidiosum</name>
    <dbReference type="NCBI Taxonomy" id="52699"/>
    <lineage>
        <taxon>Bacteria</taxon>
        <taxon>Bacillati</taxon>
        <taxon>Actinomycetota</taxon>
        <taxon>Actinomycetes</taxon>
        <taxon>Propionibacteriales</taxon>
        <taxon>Nocardioidaceae</taxon>
        <taxon>Aeromicrobium</taxon>
    </lineage>
</organism>
<comment type="caution">
    <text evidence="4">The sequence shown here is derived from an EMBL/GenBank/DDBJ whole genome shotgun (WGS) entry which is preliminary data.</text>
</comment>
<dbReference type="SMART" id="SM00062">
    <property type="entry name" value="PBPb"/>
    <property type="match status" value="1"/>
</dbReference>
<gene>
    <name evidence="4" type="ORF">ESP62_008950</name>
</gene>
<evidence type="ECO:0000313" key="4">
    <source>
        <dbReference type="EMBL" id="KAA1378471.1"/>
    </source>
</evidence>
<dbReference type="Gene3D" id="3.40.190.10">
    <property type="entry name" value="Periplasmic binding protein-like II"/>
    <property type="match status" value="2"/>
</dbReference>
<evidence type="ECO:0000256" key="1">
    <source>
        <dbReference type="ARBA" id="ARBA00022729"/>
    </source>
</evidence>
<dbReference type="Proteomes" id="UP001515100">
    <property type="component" value="Unassembled WGS sequence"/>
</dbReference>
<reference evidence="4" key="1">
    <citation type="submission" date="2019-09" db="EMBL/GenBank/DDBJ databases">
        <authorList>
            <person name="Li J."/>
        </authorList>
    </citation>
    <scope>NUCLEOTIDE SEQUENCE [LARGE SCALE GENOMIC DNA]</scope>
    <source>
        <strain evidence="4">NRBC 14897</strain>
    </source>
</reference>
<dbReference type="AlphaFoldDB" id="A0A641AP13"/>
<dbReference type="RefSeq" id="WP_129182593.1">
    <property type="nucleotide sequence ID" value="NZ_JAGIOG010000001.1"/>
</dbReference>
<evidence type="ECO:0000256" key="2">
    <source>
        <dbReference type="SAM" id="SignalP"/>
    </source>
</evidence>
<keyword evidence="5" id="KW-1185">Reference proteome</keyword>
<dbReference type="PANTHER" id="PTHR35936">
    <property type="entry name" value="MEMBRANE-BOUND LYTIC MUREIN TRANSGLYCOSYLASE F"/>
    <property type="match status" value="1"/>
</dbReference>
<sequence length="295" mass="31058">MKIPTRFAAAVAAVSMVAVTAACGSSTETAKPETSKADAKIRAMLPADVRDKGVLNVASDVPYPPFEFYDTDGKTVIGMDPDLGKAIGDVLGLTLTFNAVSFESMIPSLKSGKYDVLFTGMSDTPERQKEVTFVDYLQTGGSLMIKDGSTTRPGSLEELCGLTVGAQSATIIVDYLEGVIAPECAKDAQLKLSQFTGQDDLVQALRSGRVDVAVIPSPSAGYIVKTTKNEFELTFTLPFGILGIAVPKGSDKLAAAFEAALQKLIDDGTYTKTLTKYGLEKLALDKATTNAGTAS</sequence>
<dbReference type="SUPFAM" id="SSF53850">
    <property type="entry name" value="Periplasmic binding protein-like II"/>
    <property type="match status" value="1"/>
</dbReference>
<dbReference type="InterPro" id="IPR001638">
    <property type="entry name" value="Solute-binding_3/MltF_N"/>
</dbReference>